<gene>
    <name evidence="2" type="ORF">PVAND_012617</name>
</gene>
<dbReference type="EMBL" id="JADBJN010000001">
    <property type="protein sequence ID" value="KAG5683331.1"/>
    <property type="molecule type" value="Genomic_DNA"/>
</dbReference>
<feature type="chain" id="PRO_5039886939" description="Secreted protein" evidence="1">
    <location>
        <begin position="24"/>
        <end position="67"/>
    </location>
</feature>
<protein>
    <recommendedName>
        <fullName evidence="4">Secreted protein</fullName>
    </recommendedName>
</protein>
<accession>A0A9J6CNW7</accession>
<evidence type="ECO:0008006" key="4">
    <source>
        <dbReference type="Google" id="ProtNLM"/>
    </source>
</evidence>
<sequence>MRKIFVILFAILFAFYSISVVESHRSGERNGTSNGNRTTAIPIATTIRSKRAILDTLNCNGNATNSD</sequence>
<feature type="signal peptide" evidence="1">
    <location>
        <begin position="1"/>
        <end position="23"/>
    </location>
</feature>
<dbReference type="Proteomes" id="UP001107558">
    <property type="component" value="Chromosome 1"/>
</dbReference>
<reference evidence="2" key="1">
    <citation type="submission" date="2021-03" db="EMBL/GenBank/DDBJ databases">
        <title>Chromosome level genome of the anhydrobiotic midge Polypedilum vanderplanki.</title>
        <authorList>
            <person name="Yoshida Y."/>
            <person name="Kikawada T."/>
            <person name="Gusev O."/>
        </authorList>
    </citation>
    <scope>NUCLEOTIDE SEQUENCE</scope>
    <source>
        <strain evidence="2">NIAS01</strain>
        <tissue evidence="2">Whole body or cell culture</tissue>
    </source>
</reference>
<name>A0A9J6CNW7_POLVA</name>
<evidence type="ECO:0000313" key="3">
    <source>
        <dbReference type="Proteomes" id="UP001107558"/>
    </source>
</evidence>
<dbReference type="AlphaFoldDB" id="A0A9J6CNW7"/>
<evidence type="ECO:0000313" key="2">
    <source>
        <dbReference type="EMBL" id="KAG5683331.1"/>
    </source>
</evidence>
<evidence type="ECO:0000256" key="1">
    <source>
        <dbReference type="SAM" id="SignalP"/>
    </source>
</evidence>
<organism evidence="2 3">
    <name type="scientific">Polypedilum vanderplanki</name>
    <name type="common">Sleeping chironomid midge</name>
    <dbReference type="NCBI Taxonomy" id="319348"/>
    <lineage>
        <taxon>Eukaryota</taxon>
        <taxon>Metazoa</taxon>
        <taxon>Ecdysozoa</taxon>
        <taxon>Arthropoda</taxon>
        <taxon>Hexapoda</taxon>
        <taxon>Insecta</taxon>
        <taxon>Pterygota</taxon>
        <taxon>Neoptera</taxon>
        <taxon>Endopterygota</taxon>
        <taxon>Diptera</taxon>
        <taxon>Nematocera</taxon>
        <taxon>Chironomoidea</taxon>
        <taxon>Chironomidae</taxon>
        <taxon>Chironominae</taxon>
        <taxon>Polypedilum</taxon>
        <taxon>Polypedilum</taxon>
    </lineage>
</organism>
<proteinExistence type="predicted"/>
<comment type="caution">
    <text evidence="2">The sequence shown here is derived from an EMBL/GenBank/DDBJ whole genome shotgun (WGS) entry which is preliminary data.</text>
</comment>
<keyword evidence="1" id="KW-0732">Signal</keyword>
<keyword evidence="3" id="KW-1185">Reference proteome</keyword>